<organism evidence="1 2">
    <name type="scientific">Vibrio splendidus</name>
    <dbReference type="NCBI Taxonomy" id="29497"/>
    <lineage>
        <taxon>Bacteria</taxon>
        <taxon>Pseudomonadati</taxon>
        <taxon>Pseudomonadota</taxon>
        <taxon>Gammaproteobacteria</taxon>
        <taxon>Vibrionales</taxon>
        <taxon>Vibrionaceae</taxon>
        <taxon>Vibrio</taxon>
    </lineage>
</organism>
<proteinExistence type="predicted"/>
<dbReference type="RefSeq" id="WP_371691381.1">
    <property type="nucleotide sequence ID" value="NZ_JBGONW010000054.1"/>
</dbReference>
<reference evidence="1 2" key="1">
    <citation type="submission" date="2024-06" db="EMBL/GenBank/DDBJ databases">
        <authorList>
            <person name="Steensen K."/>
            <person name="Seneca J."/>
            <person name="Bartlau N."/>
            <person name="Yu A.X."/>
            <person name="Polz M.F."/>
        </authorList>
    </citation>
    <scope>NUCLEOTIDE SEQUENCE [LARGE SCALE GENOMIC DNA]</scope>
    <source>
        <strain evidence="1 2">1F145</strain>
    </source>
</reference>
<protein>
    <recommendedName>
        <fullName evidence="3">Solute-binding protein family 5 domain-containing protein</fullName>
    </recommendedName>
</protein>
<evidence type="ECO:0000313" key="1">
    <source>
        <dbReference type="EMBL" id="MEZ8183510.1"/>
    </source>
</evidence>
<accession>A0ABV4LYK1</accession>
<comment type="caution">
    <text evidence="1">The sequence shown here is derived from an EMBL/GenBank/DDBJ whole genome shotgun (WGS) entry which is preliminary data.</text>
</comment>
<keyword evidence="2" id="KW-1185">Reference proteome</keyword>
<gene>
    <name evidence="1" type="ORF">ACED33_22785</name>
</gene>
<dbReference type="Proteomes" id="UP001569200">
    <property type="component" value="Unassembled WGS sequence"/>
</dbReference>
<sequence length="194" mass="22606">MSWIVHYSRAYVNGAEVREANSIMHCHQEKGFHLFNRGMKRPSRPVVFEVKDTHRAEIQPLLSALRRNGLDLLIKDKAGFDSPGSTDVFYDCYAFGDDIAFQYYEWLLCGDVFTRCLSNDAKKSLLSFVDALMRESISSSEFLQKLHRAEDWLIQNYYYCPLWRDHIAYRRADNVYGTDTSSMGVMTLSNMWLE</sequence>
<dbReference type="EMBL" id="JBGOOW010000045">
    <property type="protein sequence ID" value="MEZ8183510.1"/>
    <property type="molecule type" value="Genomic_DNA"/>
</dbReference>
<dbReference type="SUPFAM" id="SSF53850">
    <property type="entry name" value="Periplasmic binding protein-like II"/>
    <property type="match status" value="1"/>
</dbReference>
<evidence type="ECO:0000313" key="2">
    <source>
        <dbReference type="Proteomes" id="UP001569200"/>
    </source>
</evidence>
<evidence type="ECO:0008006" key="3">
    <source>
        <dbReference type="Google" id="ProtNLM"/>
    </source>
</evidence>
<name>A0ABV4LYK1_VIBSP</name>